<organism evidence="1 2">
    <name type="scientific">Puccinia sorghi</name>
    <dbReference type="NCBI Taxonomy" id="27349"/>
    <lineage>
        <taxon>Eukaryota</taxon>
        <taxon>Fungi</taxon>
        <taxon>Dikarya</taxon>
        <taxon>Basidiomycota</taxon>
        <taxon>Pucciniomycotina</taxon>
        <taxon>Pucciniomycetes</taxon>
        <taxon>Pucciniales</taxon>
        <taxon>Pucciniaceae</taxon>
        <taxon>Puccinia</taxon>
    </lineage>
</organism>
<comment type="caution">
    <text evidence="1">The sequence shown here is derived from an EMBL/GenBank/DDBJ whole genome shotgun (WGS) entry which is preliminary data.</text>
</comment>
<dbReference type="AlphaFoldDB" id="A0A0L6UWE2"/>
<proteinExistence type="predicted"/>
<sequence length="517" mass="59666">MFLSRQHKIIASPFVVVNALMDIIKLEGFMFYYLRKLIGLKKHVSRAITELQQKKYKTGYPAKNGCLVVVDQCPSTACTNCQNLRFISAYILPSQILSLLHSPSPLSFSSCSCSHTFVSSCYCHLFLFLSPKKVPVPVPVSHTSTCSCSPGQKQRQHVHIALLGTKDPLYLARQCVCIAFTLAIRPPLILLKSRIEPEIHPSRTVLEMDHLVVCVENSLPHLSQTFLILILCYCAQRLKSWVWKIKFLKRQSYYLYIFGQVWTAVLNLTSAQMTAFVVPRYHKISSPNFNLSPLSPWLPPGIPRRQLQAHHPQLQSLPPLNPTFSIFTKTIPPIYPSFQQTNSKIPLPRCLKSLVSFSIIKKILTINDSLCQFYKIWLHLIWIHKLTELSFTQANIFLRHYFLSPSYLDTADERMNCTLKQGIKNLIISLYNTFSEIQDVVALDKECWFELFTSIFKNELVTLWIMHSTHLALRLVSKSLHYTNKYIKYFKSYLYSERGDFCWISIIIQSQLYTIIL</sequence>
<dbReference type="VEuPathDB" id="FungiDB:VP01_3433g1"/>
<name>A0A0L6UWE2_9BASI</name>
<protein>
    <submittedName>
        <fullName evidence="1">Uncharacterized protein</fullName>
    </submittedName>
</protein>
<accession>A0A0L6UWE2</accession>
<reference evidence="1 2" key="1">
    <citation type="submission" date="2015-08" db="EMBL/GenBank/DDBJ databases">
        <title>Next Generation Sequencing and Analysis of the Genome of Puccinia sorghi L Schw, the Causal Agent of Maize Common Rust.</title>
        <authorList>
            <person name="Rochi L."/>
            <person name="Burguener G."/>
            <person name="Darino M."/>
            <person name="Turjanski A."/>
            <person name="Kreff E."/>
            <person name="Dieguez M.J."/>
            <person name="Sacco F."/>
        </authorList>
    </citation>
    <scope>NUCLEOTIDE SEQUENCE [LARGE SCALE GENOMIC DNA]</scope>
    <source>
        <strain evidence="1 2">RO10H11247</strain>
    </source>
</reference>
<evidence type="ECO:0000313" key="1">
    <source>
        <dbReference type="EMBL" id="KNZ52829.1"/>
    </source>
</evidence>
<dbReference type="Proteomes" id="UP000037035">
    <property type="component" value="Unassembled WGS sequence"/>
</dbReference>
<keyword evidence="2" id="KW-1185">Reference proteome</keyword>
<gene>
    <name evidence="1" type="ORF">VP01_3433g1</name>
</gene>
<dbReference type="EMBL" id="LAVV01008428">
    <property type="protein sequence ID" value="KNZ52829.1"/>
    <property type="molecule type" value="Genomic_DNA"/>
</dbReference>
<evidence type="ECO:0000313" key="2">
    <source>
        <dbReference type="Proteomes" id="UP000037035"/>
    </source>
</evidence>